<dbReference type="InterPro" id="IPR000073">
    <property type="entry name" value="AB_hydrolase_1"/>
</dbReference>
<feature type="domain" description="AB hydrolase-1" evidence="1">
    <location>
        <begin position="4"/>
        <end position="215"/>
    </location>
</feature>
<evidence type="ECO:0000313" key="3">
    <source>
        <dbReference type="Proteomes" id="UP001064933"/>
    </source>
</evidence>
<evidence type="ECO:0000259" key="1">
    <source>
        <dbReference type="Pfam" id="PF12697"/>
    </source>
</evidence>
<dbReference type="RefSeq" id="WP_261756958.1">
    <property type="nucleotide sequence ID" value="NZ_CP104562.2"/>
</dbReference>
<evidence type="ECO:0000313" key="2">
    <source>
        <dbReference type="EMBL" id="UXH77216.1"/>
    </source>
</evidence>
<gene>
    <name evidence="2" type="ORF">N4261_19685</name>
</gene>
<dbReference type="Gene3D" id="3.40.50.1820">
    <property type="entry name" value="alpha/beta hydrolase"/>
    <property type="match status" value="1"/>
</dbReference>
<proteinExistence type="predicted"/>
<dbReference type="GO" id="GO:0016787">
    <property type="term" value="F:hydrolase activity"/>
    <property type="evidence" value="ECO:0007669"/>
    <property type="project" value="UniProtKB-KW"/>
</dbReference>
<dbReference type="Pfam" id="PF12697">
    <property type="entry name" value="Abhydrolase_6"/>
    <property type="match status" value="1"/>
</dbReference>
<name>A0ABY6AVJ6_9BURK</name>
<dbReference type="PRINTS" id="PR00111">
    <property type="entry name" value="ABHYDROLASE"/>
</dbReference>
<dbReference type="InterPro" id="IPR029058">
    <property type="entry name" value="AB_hydrolase_fold"/>
</dbReference>
<reference evidence="2" key="1">
    <citation type="submission" date="2022-10" db="EMBL/GenBank/DDBJ databases">
        <title>Characterization and whole genome sequencing of a new Roseateles species, isolated from fresh water.</title>
        <authorList>
            <person name="Guliayeva D.Y."/>
            <person name="Akhremchuk A.E."/>
            <person name="Sikolenko M.A."/>
            <person name="Valentovich L.N."/>
            <person name="Sidarenka A.V."/>
        </authorList>
    </citation>
    <scope>NUCLEOTIDE SEQUENCE</scope>
    <source>
        <strain evidence="2">BIM B-1768</strain>
    </source>
</reference>
<organism evidence="2 3">
    <name type="scientific">Roseateles amylovorans</name>
    <dbReference type="NCBI Taxonomy" id="2978473"/>
    <lineage>
        <taxon>Bacteria</taxon>
        <taxon>Pseudomonadati</taxon>
        <taxon>Pseudomonadota</taxon>
        <taxon>Betaproteobacteria</taxon>
        <taxon>Burkholderiales</taxon>
        <taxon>Sphaerotilaceae</taxon>
        <taxon>Roseateles</taxon>
    </lineage>
</organism>
<protein>
    <submittedName>
        <fullName evidence="2">Alpha/beta hydrolase</fullName>
    </submittedName>
</protein>
<dbReference type="SUPFAM" id="SSF53474">
    <property type="entry name" value="alpha/beta-Hydrolases"/>
    <property type="match status" value="1"/>
</dbReference>
<dbReference type="EMBL" id="CP104562">
    <property type="protein sequence ID" value="UXH77216.1"/>
    <property type="molecule type" value="Genomic_DNA"/>
</dbReference>
<sequence length="246" mass="26215">MTALVLLPGLDGTGDLFSPLLEALRDTVDTRLIRYPTHGPMDYAGHLAFARARLPTDEPFVLLGESFAGPVALTLAAEAPEGLRGLALCCTFARNPRPWLAGLRAFTRIAPVHHLPASLRDAMLLGRFGTPGLSRAMTAALNRVDANVLQSRLRAVTQVDVTVALSRISVPTLDLRATEDRLVPSSAAHLIRRALPSAIHADIEGPHALLQACPDGAATLLLSFLQRMASPILTPRLPDPADASPT</sequence>
<keyword evidence="2" id="KW-0378">Hydrolase</keyword>
<keyword evidence="3" id="KW-1185">Reference proteome</keyword>
<dbReference type="Proteomes" id="UP001064933">
    <property type="component" value="Chromosome"/>
</dbReference>
<accession>A0ABY6AVJ6</accession>